<protein>
    <submittedName>
        <fullName evidence="1">Uncharacterized protein</fullName>
    </submittedName>
</protein>
<sequence>MPMGSDRLRLQIFPLDDSPKSAPTVVSGPVPRKSTVPVSEKLVLPRTEWRRVVTESVSKI</sequence>
<reference evidence="2" key="1">
    <citation type="submission" date="2016-06" db="EMBL/GenBank/DDBJ databases">
        <title>Parallel loss of symbiosis genes in relatives of nitrogen-fixing non-legume Parasponia.</title>
        <authorList>
            <person name="Van Velzen R."/>
            <person name="Holmer R."/>
            <person name="Bu F."/>
            <person name="Rutten L."/>
            <person name="Van Zeijl A."/>
            <person name="Liu W."/>
            <person name="Santuari L."/>
            <person name="Cao Q."/>
            <person name="Sharma T."/>
            <person name="Shen D."/>
            <person name="Roswanjaya Y."/>
            <person name="Wardhani T."/>
            <person name="Kalhor M.S."/>
            <person name="Jansen J."/>
            <person name="Van den Hoogen J."/>
            <person name="Gungor B."/>
            <person name="Hartog M."/>
            <person name="Hontelez J."/>
            <person name="Verver J."/>
            <person name="Yang W.-C."/>
            <person name="Schijlen E."/>
            <person name="Repin R."/>
            <person name="Schilthuizen M."/>
            <person name="Schranz E."/>
            <person name="Heidstra R."/>
            <person name="Miyata K."/>
            <person name="Fedorova E."/>
            <person name="Kohlen W."/>
            <person name="Bisseling T."/>
            <person name="Smit S."/>
            <person name="Geurts R."/>
        </authorList>
    </citation>
    <scope>NUCLEOTIDE SEQUENCE [LARGE SCALE GENOMIC DNA]</scope>
    <source>
        <strain evidence="2">cv. WU1-14</strain>
    </source>
</reference>
<keyword evidence="2" id="KW-1185">Reference proteome</keyword>
<organism evidence="1 2">
    <name type="scientific">Parasponia andersonii</name>
    <name type="common">Sponia andersonii</name>
    <dbReference type="NCBI Taxonomy" id="3476"/>
    <lineage>
        <taxon>Eukaryota</taxon>
        <taxon>Viridiplantae</taxon>
        <taxon>Streptophyta</taxon>
        <taxon>Embryophyta</taxon>
        <taxon>Tracheophyta</taxon>
        <taxon>Spermatophyta</taxon>
        <taxon>Magnoliopsida</taxon>
        <taxon>eudicotyledons</taxon>
        <taxon>Gunneridae</taxon>
        <taxon>Pentapetalae</taxon>
        <taxon>rosids</taxon>
        <taxon>fabids</taxon>
        <taxon>Rosales</taxon>
        <taxon>Cannabaceae</taxon>
        <taxon>Parasponia</taxon>
    </lineage>
</organism>
<name>A0A2P5B9E1_PARAD</name>
<proteinExistence type="predicted"/>
<comment type="caution">
    <text evidence="1">The sequence shown here is derived from an EMBL/GenBank/DDBJ whole genome shotgun (WGS) entry which is preliminary data.</text>
</comment>
<evidence type="ECO:0000313" key="2">
    <source>
        <dbReference type="Proteomes" id="UP000237105"/>
    </source>
</evidence>
<dbReference type="Proteomes" id="UP000237105">
    <property type="component" value="Unassembled WGS sequence"/>
</dbReference>
<evidence type="ECO:0000313" key="1">
    <source>
        <dbReference type="EMBL" id="PON45403.1"/>
    </source>
</evidence>
<accession>A0A2P5B9E1</accession>
<dbReference type="AlphaFoldDB" id="A0A2P5B9E1"/>
<dbReference type="EMBL" id="JXTB01000331">
    <property type="protein sequence ID" value="PON45403.1"/>
    <property type="molecule type" value="Genomic_DNA"/>
</dbReference>
<gene>
    <name evidence="1" type="ORF">PanWU01x14_259250</name>
</gene>